<name>A0A2P2N9R3_RHIMU</name>
<organism evidence="1">
    <name type="scientific">Rhizophora mucronata</name>
    <name type="common">Asiatic mangrove</name>
    <dbReference type="NCBI Taxonomy" id="61149"/>
    <lineage>
        <taxon>Eukaryota</taxon>
        <taxon>Viridiplantae</taxon>
        <taxon>Streptophyta</taxon>
        <taxon>Embryophyta</taxon>
        <taxon>Tracheophyta</taxon>
        <taxon>Spermatophyta</taxon>
        <taxon>Magnoliopsida</taxon>
        <taxon>eudicotyledons</taxon>
        <taxon>Gunneridae</taxon>
        <taxon>Pentapetalae</taxon>
        <taxon>rosids</taxon>
        <taxon>fabids</taxon>
        <taxon>Malpighiales</taxon>
        <taxon>Rhizophoraceae</taxon>
        <taxon>Rhizophora</taxon>
    </lineage>
</organism>
<dbReference type="AlphaFoldDB" id="A0A2P2N9R3"/>
<accession>A0A2P2N9R3</accession>
<reference evidence="1" key="1">
    <citation type="submission" date="2018-02" db="EMBL/GenBank/DDBJ databases">
        <title>Rhizophora mucronata_Transcriptome.</title>
        <authorList>
            <person name="Meera S.P."/>
            <person name="Sreeshan A."/>
            <person name="Augustine A."/>
        </authorList>
    </citation>
    <scope>NUCLEOTIDE SEQUENCE</scope>
    <source>
        <tissue evidence="1">Leaf</tissue>
    </source>
</reference>
<proteinExistence type="predicted"/>
<sequence length="35" mass="3974">MWVRQGKGLASVGFENFDLQHISKGCITHINTEKQ</sequence>
<dbReference type="EMBL" id="GGEC01058739">
    <property type="protein sequence ID" value="MBX39223.1"/>
    <property type="molecule type" value="Transcribed_RNA"/>
</dbReference>
<evidence type="ECO:0000313" key="1">
    <source>
        <dbReference type="EMBL" id="MBX39223.1"/>
    </source>
</evidence>
<protein>
    <submittedName>
        <fullName evidence="1">Uncharacterized protein</fullName>
    </submittedName>
</protein>